<dbReference type="Pfam" id="PF12028">
    <property type="entry name" value="DUF3515"/>
    <property type="match status" value="1"/>
</dbReference>
<reference evidence="3 4" key="1">
    <citation type="submission" date="2020-07" db="EMBL/GenBank/DDBJ databases">
        <title>Sequencing the genomes of 1000 actinobacteria strains.</title>
        <authorList>
            <person name="Klenk H.-P."/>
        </authorList>
    </citation>
    <scope>NUCLEOTIDE SEQUENCE [LARGE SCALE GENOMIC DNA]</scope>
    <source>
        <strain evidence="3 4">DSM 45975</strain>
    </source>
</reference>
<dbReference type="InterPro" id="IPR021903">
    <property type="entry name" value="DUF3515"/>
</dbReference>
<accession>A0A839DR47</accession>
<evidence type="ECO:0000313" key="3">
    <source>
        <dbReference type="EMBL" id="MBA8823209.1"/>
    </source>
</evidence>
<feature type="transmembrane region" description="Helical" evidence="2">
    <location>
        <begin position="12"/>
        <end position="34"/>
    </location>
</feature>
<dbReference type="AlphaFoldDB" id="A0A839DR47"/>
<evidence type="ECO:0000313" key="4">
    <source>
        <dbReference type="Proteomes" id="UP000569329"/>
    </source>
</evidence>
<feature type="compositionally biased region" description="Low complexity" evidence="1">
    <location>
        <begin position="47"/>
        <end position="57"/>
    </location>
</feature>
<evidence type="ECO:0000256" key="2">
    <source>
        <dbReference type="SAM" id="Phobius"/>
    </source>
</evidence>
<comment type="caution">
    <text evidence="3">The sequence shown here is derived from an EMBL/GenBank/DDBJ whole genome shotgun (WGS) entry which is preliminary data.</text>
</comment>
<keyword evidence="2" id="KW-1133">Transmembrane helix</keyword>
<dbReference type="EMBL" id="JACGWZ010000001">
    <property type="protein sequence ID" value="MBA8823209.1"/>
    <property type="molecule type" value="Genomic_DNA"/>
</dbReference>
<proteinExistence type="predicted"/>
<feature type="region of interest" description="Disordered" evidence="1">
    <location>
        <begin position="44"/>
        <end position="68"/>
    </location>
</feature>
<keyword evidence="4" id="KW-1185">Reference proteome</keyword>
<keyword evidence="2" id="KW-0812">Transmembrane</keyword>
<evidence type="ECO:0008006" key="5">
    <source>
        <dbReference type="Google" id="ProtNLM"/>
    </source>
</evidence>
<dbReference type="Proteomes" id="UP000569329">
    <property type="component" value="Unassembled WGS sequence"/>
</dbReference>
<dbReference type="RefSeq" id="WP_328795862.1">
    <property type="nucleotide sequence ID" value="NZ_JACGWZ010000001.1"/>
</dbReference>
<organism evidence="3 4">
    <name type="scientific">Halosaccharopolyspora lacisalsi</name>
    <dbReference type="NCBI Taxonomy" id="1000566"/>
    <lineage>
        <taxon>Bacteria</taxon>
        <taxon>Bacillati</taxon>
        <taxon>Actinomycetota</taxon>
        <taxon>Actinomycetes</taxon>
        <taxon>Pseudonocardiales</taxon>
        <taxon>Pseudonocardiaceae</taxon>
        <taxon>Halosaccharopolyspora</taxon>
    </lineage>
</organism>
<sequence>MGDQSEPKAPRVVLIVAVTLGVLLAAGVATIGLIGQHREAQRDRAAAAKQAEQQARRSGPLAVPPVRAPEAGSRECATVLAALPPELSIHDDPVPRRELARPAPEATVAWGDAEHDPVTLRCGLRAPRELTPTSHLTAVSGVEWLAIRQGGRTTWLAADRPVHIALTVSQQVGTGPIQEVSKVIARTLPKQDVFP</sequence>
<evidence type="ECO:0000256" key="1">
    <source>
        <dbReference type="SAM" id="MobiDB-lite"/>
    </source>
</evidence>
<name>A0A839DR47_9PSEU</name>
<keyword evidence="2" id="KW-0472">Membrane</keyword>
<protein>
    <recommendedName>
        <fullName evidence="5">DUF3515 domain-containing protein</fullName>
    </recommendedName>
</protein>
<gene>
    <name evidence="3" type="ORF">FHX42_000538</name>
</gene>